<dbReference type="EMBL" id="QHLQ01000009">
    <property type="protein sequence ID" value="NIZ61523.1"/>
    <property type="molecule type" value="Genomic_DNA"/>
</dbReference>
<proteinExistence type="predicted"/>
<dbReference type="Proteomes" id="UP001429564">
    <property type="component" value="Unassembled WGS sequence"/>
</dbReference>
<sequence length="264" mass="28394">MSHSTAQQLTGQDDASVALREALVRLSGDVADLHADRRAAAEGRANLLHSLLIEIDETMLPRQLTLFFGQDAVAKLRVGHRRLLSLELTNDTGNTHPVDAISPAQTYAQQLQQLSAMYQNTGFHITRRACETGIETQSCSATQIADCLVPQAPQGSRLSQVLASVSALAEAWVLLGEDSAQLGSSGPETLTDKLTELARADKAAKAKSGRALRMPEMIPSFMLLTISGDTKVIMSWDQTETLLIALPAQQVPAANAAWHKVFSA</sequence>
<keyword evidence="2" id="KW-1185">Reference proteome</keyword>
<gene>
    <name evidence="1" type="ORF">DL239_11090</name>
</gene>
<organism evidence="1 2">
    <name type="scientific">Parasedimentitalea denitrificans</name>
    <dbReference type="NCBI Taxonomy" id="2211118"/>
    <lineage>
        <taxon>Bacteria</taxon>
        <taxon>Pseudomonadati</taxon>
        <taxon>Pseudomonadota</taxon>
        <taxon>Alphaproteobacteria</taxon>
        <taxon>Rhodobacterales</taxon>
        <taxon>Paracoccaceae</taxon>
        <taxon>Parasedimentitalea</taxon>
    </lineage>
</organism>
<evidence type="ECO:0000313" key="2">
    <source>
        <dbReference type="Proteomes" id="UP001429564"/>
    </source>
</evidence>
<accession>A0ABX0W780</accession>
<name>A0ABX0W780_9RHOB</name>
<comment type="caution">
    <text evidence="1">The sequence shown here is derived from an EMBL/GenBank/DDBJ whole genome shotgun (WGS) entry which is preliminary data.</text>
</comment>
<dbReference type="RefSeq" id="WP_167684162.1">
    <property type="nucleotide sequence ID" value="NZ_QHLQ01000009.1"/>
</dbReference>
<reference evidence="1 2" key="1">
    <citation type="submission" date="2018-05" db="EMBL/GenBank/DDBJ databases">
        <authorList>
            <person name="Zhang Y.-J."/>
        </authorList>
    </citation>
    <scope>NUCLEOTIDE SEQUENCE [LARGE SCALE GENOMIC DNA]</scope>
    <source>
        <strain evidence="1 2">CY04</strain>
    </source>
</reference>
<protein>
    <submittedName>
        <fullName evidence="1">Uncharacterized protein</fullName>
    </submittedName>
</protein>
<evidence type="ECO:0000313" key="1">
    <source>
        <dbReference type="EMBL" id="NIZ61523.1"/>
    </source>
</evidence>